<dbReference type="InterPro" id="IPR017871">
    <property type="entry name" value="ABC_transporter-like_CS"/>
</dbReference>
<keyword evidence="5" id="KW-1278">Translocase</keyword>
<evidence type="ECO:0000256" key="2">
    <source>
        <dbReference type="ARBA" id="ARBA00022741"/>
    </source>
</evidence>
<name>A0A7V5NWL7_9PROT</name>
<evidence type="ECO:0000256" key="4">
    <source>
        <dbReference type="ARBA" id="ARBA00022840"/>
    </source>
</evidence>
<dbReference type="PANTHER" id="PTHR43499:SF1">
    <property type="entry name" value="ABC TRANSPORTER I FAMILY MEMBER 1"/>
    <property type="match status" value="1"/>
</dbReference>
<sequence>MNTNSHADRIDVTGLDILRGDRLLVEDVNFSMHGGDTLWVAGRNGIGKTSLLRCIAGLLRPAHGKVNWNGQDVHRHAPQGIAYQGHQDGHKPNLTAGENLAFWKTIYKSDSEISTVLDRVGLNDRAHVRAKGLSAGQSRRLALARLLLSGARLWILDEPAAAMDVAGQDLIDNLIAEHVAEGGLAMIASHTPPRKIGKHSRVLTIGDVHG</sequence>
<dbReference type="GO" id="GO:0022857">
    <property type="term" value="F:transmembrane transporter activity"/>
    <property type="evidence" value="ECO:0007669"/>
    <property type="project" value="InterPro"/>
</dbReference>
<keyword evidence="3" id="KW-0201">Cytochrome c-type biogenesis</keyword>
<evidence type="ECO:0000256" key="6">
    <source>
        <dbReference type="ARBA" id="ARBA00023136"/>
    </source>
</evidence>
<dbReference type="SUPFAM" id="SSF52540">
    <property type="entry name" value="P-loop containing nucleoside triphosphate hydrolases"/>
    <property type="match status" value="1"/>
</dbReference>
<evidence type="ECO:0000313" key="8">
    <source>
        <dbReference type="EMBL" id="HHI88631.1"/>
    </source>
</evidence>
<dbReference type="AlphaFoldDB" id="A0A7V5NWL7"/>
<keyword evidence="6" id="KW-0472">Membrane</keyword>
<keyword evidence="1" id="KW-0813">Transport</keyword>
<dbReference type="PROSITE" id="PS00211">
    <property type="entry name" value="ABC_TRANSPORTER_1"/>
    <property type="match status" value="1"/>
</dbReference>
<dbReference type="GO" id="GO:0016887">
    <property type="term" value="F:ATP hydrolysis activity"/>
    <property type="evidence" value="ECO:0007669"/>
    <property type="project" value="InterPro"/>
</dbReference>
<comment type="caution">
    <text evidence="8">The sequence shown here is derived from an EMBL/GenBank/DDBJ whole genome shotgun (WGS) entry which is preliminary data.</text>
</comment>
<evidence type="ECO:0000259" key="7">
    <source>
        <dbReference type="PROSITE" id="PS50893"/>
    </source>
</evidence>
<gene>
    <name evidence="8" type="primary">ccmA</name>
    <name evidence="8" type="ORF">ENK01_01640</name>
</gene>
<proteinExistence type="predicted"/>
<dbReference type="PROSITE" id="PS50893">
    <property type="entry name" value="ABC_TRANSPORTER_2"/>
    <property type="match status" value="1"/>
</dbReference>
<keyword evidence="4 8" id="KW-0067">ATP-binding</keyword>
<evidence type="ECO:0000256" key="1">
    <source>
        <dbReference type="ARBA" id="ARBA00022448"/>
    </source>
</evidence>
<organism evidence="8">
    <name type="scientific">Hellea balneolensis</name>
    <dbReference type="NCBI Taxonomy" id="287478"/>
    <lineage>
        <taxon>Bacteria</taxon>
        <taxon>Pseudomonadati</taxon>
        <taxon>Pseudomonadota</taxon>
        <taxon>Alphaproteobacteria</taxon>
        <taxon>Maricaulales</taxon>
        <taxon>Robiginitomaculaceae</taxon>
        <taxon>Hellea</taxon>
    </lineage>
</organism>
<dbReference type="InterPro" id="IPR003593">
    <property type="entry name" value="AAA+_ATPase"/>
</dbReference>
<dbReference type="EMBL" id="DROP01000112">
    <property type="protein sequence ID" value="HHI88631.1"/>
    <property type="molecule type" value="Genomic_DNA"/>
</dbReference>
<dbReference type="PANTHER" id="PTHR43499">
    <property type="entry name" value="ABC TRANSPORTER I FAMILY MEMBER 1"/>
    <property type="match status" value="1"/>
</dbReference>
<dbReference type="Gene3D" id="3.40.50.300">
    <property type="entry name" value="P-loop containing nucleotide triphosphate hydrolases"/>
    <property type="match status" value="1"/>
</dbReference>
<dbReference type="GO" id="GO:0005524">
    <property type="term" value="F:ATP binding"/>
    <property type="evidence" value="ECO:0007669"/>
    <property type="project" value="UniProtKB-KW"/>
</dbReference>
<dbReference type="SMART" id="SM00382">
    <property type="entry name" value="AAA"/>
    <property type="match status" value="1"/>
</dbReference>
<dbReference type="NCBIfam" id="TIGR01189">
    <property type="entry name" value="ccmA"/>
    <property type="match status" value="1"/>
</dbReference>
<protein>
    <submittedName>
        <fullName evidence="8">Heme ABC exporter ATP-binding protein CcmA</fullName>
    </submittedName>
</protein>
<reference evidence="8" key="1">
    <citation type="journal article" date="2020" name="mSystems">
        <title>Genome- and Community-Level Interaction Insights into Carbon Utilization and Element Cycling Functions of Hydrothermarchaeota in Hydrothermal Sediment.</title>
        <authorList>
            <person name="Zhou Z."/>
            <person name="Liu Y."/>
            <person name="Xu W."/>
            <person name="Pan J."/>
            <person name="Luo Z.H."/>
            <person name="Li M."/>
        </authorList>
    </citation>
    <scope>NUCLEOTIDE SEQUENCE [LARGE SCALE GENOMIC DNA]</scope>
    <source>
        <strain evidence="8">HyVt-538</strain>
    </source>
</reference>
<dbReference type="Pfam" id="PF00005">
    <property type="entry name" value="ABC_tran"/>
    <property type="match status" value="1"/>
</dbReference>
<evidence type="ECO:0000256" key="5">
    <source>
        <dbReference type="ARBA" id="ARBA00022967"/>
    </source>
</evidence>
<feature type="domain" description="ABC transporter" evidence="7">
    <location>
        <begin position="7"/>
        <end position="208"/>
    </location>
</feature>
<dbReference type="InterPro" id="IPR003439">
    <property type="entry name" value="ABC_transporter-like_ATP-bd"/>
</dbReference>
<accession>A0A7V5NWL7</accession>
<keyword evidence="2" id="KW-0547">Nucleotide-binding</keyword>
<dbReference type="Proteomes" id="UP000885806">
    <property type="component" value="Unassembled WGS sequence"/>
</dbReference>
<evidence type="ECO:0000256" key="3">
    <source>
        <dbReference type="ARBA" id="ARBA00022748"/>
    </source>
</evidence>
<dbReference type="NCBIfam" id="NF010061">
    <property type="entry name" value="PRK13538.1"/>
    <property type="match status" value="1"/>
</dbReference>
<dbReference type="InterPro" id="IPR027417">
    <property type="entry name" value="P-loop_NTPase"/>
</dbReference>
<dbReference type="GO" id="GO:0017004">
    <property type="term" value="P:cytochrome complex assembly"/>
    <property type="evidence" value="ECO:0007669"/>
    <property type="project" value="UniProtKB-KW"/>
</dbReference>
<dbReference type="InterPro" id="IPR005895">
    <property type="entry name" value="ABC_transptr_haem_export_CcmA"/>
</dbReference>